<dbReference type="Proteomes" id="UP000030993">
    <property type="component" value="Unassembled WGS sequence"/>
</dbReference>
<dbReference type="Pfam" id="PF01740">
    <property type="entry name" value="STAS"/>
    <property type="match status" value="1"/>
</dbReference>
<evidence type="ECO:0000256" key="2">
    <source>
        <dbReference type="RuleBase" id="RU003749"/>
    </source>
</evidence>
<evidence type="ECO:0000259" key="3">
    <source>
        <dbReference type="PROSITE" id="PS50801"/>
    </source>
</evidence>
<dbReference type="InterPro" id="IPR003658">
    <property type="entry name" value="Anti-sigma_ant"/>
</dbReference>
<accession>A0A0B2K0W4</accession>
<keyword evidence="5" id="KW-1185">Reference proteome</keyword>
<dbReference type="STRING" id="82374.NZ47_04690"/>
<dbReference type="EMBL" id="JSCE01000091">
    <property type="protein sequence ID" value="KHM52476.1"/>
    <property type="molecule type" value="Genomic_DNA"/>
</dbReference>
<organism evidence="4 5">
    <name type="scientific">Anaerovibrio lipolyticus</name>
    <dbReference type="NCBI Taxonomy" id="82374"/>
    <lineage>
        <taxon>Bacteria</taxon>
        <taxon>Bacillati</taxon>
        <taxon>Bacillota</taxon>
        <taxon>Negativicutes</taxon>
        <taxon>Selenomonadales</taxon>
        <taxon>Selenomonadaceae</taxon>
        <taxon>Anaerovibrio</taxon>
    </lineage>
</organism>
<evidence type="ECO:0000313" key="4">
    <source>
        <dbReference type="EMBL" id="KHM52476.1"/>
    </source>
</evidence>
<dbReference type="InterPro" id="IPR036513">
    <property type="entry name" value="STAS_dom_sf"/>
</dbReference>
<feature type="domain" description="STAS" evidence="3">
    <location>
        <begin position="14"/>
        <end position="102"/>
    </location>
</feature>
<dbReference type="RefSeq" id="WP_039206990.1">
    <property type="nucleotide sequence ID" value="NZ_JSCE01000091.1"/>
</dbReference>
<reference evidence="4 5" key="1">
    <citation type="journal article" date="2013" name="PLoS ONE">
        <title>Identification and characterization of three novel lipases belonging to families II and V from Anaerovibrio lipolyticus 5ST.</title>
        <authorList>
            <person name="Prive F."/>
            <person name="Kaderbhai N.N."/>
            <person name="Girdwood S."/>
            <person name="Worgan H.J."/>
            <person name="Pinloche E."/>
            <person name="Scollan N.D."/>
            <person name="Huws S.A."/>
            <person name="Newbold C.J."/>
        </authorList>
    </citation>
    <scope>NUCLEOTIDE SEQUENCE [LARGE SCALE GENOMIC DNA]</scope>
    <source>
        <strain evidence="4 5">5S</strain>
    </source>
</reference>
<dbReference type="GO" id="GO:0043856">
    <property type="term" value="F:anti-sigma factor antagonist activity"/>
    <property type="evidence" value="ECO:0007669"/>
    <property type="project" value="InterPro"/>
</dbReference>
<proteinExistence type="inferred from homology"/>
<gene>
    <name evidence="4" type="ORF">NZ47_04690</name>
</gene>
<dbReference type="CDD" id="cd07043">
    <property type="entry name" value="STAS_anti-anti-sigma_factors"/>
    <property type="match status" value="1"/>
</dbReference>
<dbReference type="SUPFAM" id="SSF52091">
    <property type="entry name" value="SpoIIaa-like"/>
    <property type="match status" value="1"/>
</dbReference>
<dbReference type="Gene3D" id="3.30.750.24">
    <property type="entry name" value="STAS domain"/>
    <property type="match status" value="1"/>
</dbReference>
<dbReference type="PROSITE" id="PS50801">
    <property type="entry name" value="STAS"/>
    <property type="match status" value="1"/>
</dbReference>
<name>A0A0B2K0W4_9FIRM</name>
<dbReference type="PANTHER" id="PTHR33495">
    <property type="entry name" value="ANTI-SIGMA FACTOR ANTAGONIST TM_1081-RELATED-RELATED"/>
    <property type="match status" value="1"/>
</dbReference>
<dbReference type="AlphaFoldDB" id="A0A0B2K0W4"/>
<dbReference type="NCBIfam" id="TIGR00377">
    <property type="entry name" value="ant_ant_sig"/>
    <property type="match status" value="1"/>
</dbReference>
<dbReference type="eggNOG" id="COG1366">
    <property type="taxonomic scope" value="Bacteria"/>
</dbReference>
<evidence type="ECO:0000256" key="1">
    <source>
        <dbReference type="ARBA" id="ARBA00009013"/>
    </source>
</evidence>
<sequence>MHYGDKKEKNGSALTLTLIGKLSVLEAKELSKVVDEELSDVNDLTLDLKELTYVSSAGLRVLLTAQNIMDDAGGTMKLLNVSPFIMDVLKLTGFNKFMNIEN</sequence>
<evidence type="ECO:0000313" key="5">
    <source>
        <dbReference type="Proteomes" id="UP000030993"/>
    </source>
</evidence>
<comment type="caution">
    <text evidence="4">The sequence shown here is derived from an EMBL/GenBank/DDBJ whole genome shotgun (WGS) entry which is preliminary data.</text>
</comment>
<dbReference type="InterPro" id="IPR002645">
    <property type="entry name" value="STAS_dom"/>
</dbReference>
<comment type="similarity">
    <text evidence="1 2">Belongs to the anti-sigma-factor antagonist family.</text>
</comment>
<protein>
    <recommendedName>
        <fullName evidence="2">Anti-sigma factor antagonist</fullName>
    </recommendedName>
</protein>